<proteinExistence type="inferred from homology"/>
<dbReference type="EMBL" id="JAHSQO010000002">
    <property type="protein sequence ID" value="MBY8915870.1"/>
    <property type="molecule type" value="Genomic_DNA"/>
</dbReference>
<dbReference type="PANTHER" id="PTHR43804:SF7">
    <property type="entry name" value="LD18447P"/>
    <property type="match status" value="1"/>
</dbReference>
<evidence type="ECO:0000256" key="3">
    <source>
        <dbReference type="ARBA" id="ARBA00022481"/>
    </source>
</evidence>
<comment type="function">
    <text evidence="1 5">Peptide chain release factor 1 directs the termination of translation in response to the peptide chain termination codons UAG and UAA.</text>
</comment>
<comment type="PTM">
    <text evidence="5">Methylated by PrmC. Methylation increases the termination efficiency of RF1.</text>
</comment>
<reference evidence="9 10" key="1">
    <citation type="submission" date="2021-06" db="EMBL/GenBank/DDBJ databases">
        <title>Nitratireductor porphyridii sp. nov., isolated from a small marine red alga, Porphyridium purpureum in South Korea.</title>
        <authorList>
            <person name="Kim K.H."/>
            <person name="Kristyanto S."/>
            <person name="Jeon C.O."/>
        </authorList>
    </citation>
    <scope>NUCLEOTIDE SEQUENCE [LARGE SCALE GENOMIC DNA]</scope>
    <source>
        <strain evidence="9 10">R6</strain>
    </source>
</reference>
<dbReference type="InterPro" id="IPR000352">
    <property type="entry name" value="Pep_chain_release_fac_I"/>
</dbReference>
<dbReference type="HAMAP" id="MF_00093">
    <property type="entry name" value="Rel_fac_1"/>
    <property type="match status" value="1"/>
</dbReference>
<feature type="coiled-coil region" evidence="7">
    <location>
        <begin position="45"/>
        <end position="96"/>
    </location>
</feature>
<dbReference type="InterPro" id="IPR004373">
    <property type="entry name" value="RF-1"/>
</dbReference>
<evidence type="ECO:0000256" key="2">
    <source>
        <dbReference type="ARBA" id="ARBA00010835"/>
    </source>
</evidence>
<feature type="modified residue" description="N5-methylglutamine" evidence="5">
    <location>
        <position position="235"/>
    </location>
</feature>
<dbReference type="RefSeq" id="WP_223005283.1">
    <property type="nucleotide sequence ID" value="NZ_CBDDTB010000002.1"/>
</dbReference>
<comment type="similarity">
    <text evidence="2 5">Belongs to the prokaryotic/mitochondrial release factor family.</text>
</comment>
<dbReference type="PROSITE" id="PS00745">
    <property type="entry name" value="RF_PROK_I"/>
    <property type="match status" value="1"/>
</dbReference>
<dbReference type="PANTHER" id="PTHR43804">
    <property type="entry name" value="LD18447P"/>
    <property type="match status" value="1"/>
</dbReference>
<feature type="domain" description="Prokaryotic-type class I peptide chain release factors" evidence="8">
    <location>
        <begin position="228"/>
        <end position="244"/>
    </location>
</feature>
<protein>
    <recommendedName>
        <fullName evidence="5 6">Peptide chain release factor 1</fullName>
        <shortName evidence="5">RF-1</shortName>
    </recommendedName>
</protein>
<evidence type="ECO:0000256" key="7">
    <source>
        <dbReference type="SAM" id="Coils"/>
    </source>
</evidence>
<dbReference type="InterPro" id="IPR005139">
    <property type="entry name" value="PCRF"/>
</dbReference>
<dbReference type="Gene3D" id="3.30.160.20">
    <property type="match status" value="1"/>
</dbReference>
<keyword evidence="3 5" id="KW-0488">Methylation</keyword>
<keyword evidence="4 5" id="KW-0648">Protein biosynthesis</keyword>
<dbReference type="NCBIfam" id="NF001859">
    <property type="entry name" value="PRK00591.1"/>
    <property type="match status" value="1"/>
</dbReference>
<comment type="caution">
    <text evidence="9">The sequence shown here is derived from an EMBL/GenBank/DDBJ whole genome shotgun (WGS) entry which is preliminary data.</text>
</comment>
<dbReference type="InterPro" id="IPR050057">
    <property type="entry name" value="Prokaryotic/Mito_RF"/>
</dbReference>
<dbReference type="Pfam" id="PF00472">
    <property type="entry name" value="RF-1"/>
    <property type="match status" value="1"/>
</dbReference>
<dbReference type="InterPro" id="IPR045853">
    <property type="entry name" value="Pep_chain_release_fac_I_sf"/>
</dbReference>
<gene>
    <name evidence="5 9" type="primary">prfA</name>
    <name evidence="9" type="ORF">KVG22_04675</name>
</gene>
<keyword evidence="5" id="KW-0963">Cytoplasm</keyword>
<dbReference type="SMART" id="SM00937">
    <property type="entry name" value="PCRF"/>
    <property type="match status" value="1"/>
</dbReference>
<evidence type="ECO:0000256" key="6">
    <source>
        <dbReference type="NCBIfam" id="TIGR00019"/>
    </source>
</evidence>
<dbReference type="NCBIfam" id="TIGR00019">
    <property type="entry name" value="prfA"/>
    <property type="match status" value="1"/>
</dbReference>
<keyword evidence="7" id="KW-0175">Coiled coil</keyword>
<dbReference type="Gene3D" id="6.10.140.1950">
    <property type="match status" value="1"/>
</dbReference>
<sequence length="359" mass="39954">MTDLPRDRMDQVLKRFELIETQMAAGPEPDVYVKLASEYSELQEVAGKIRELRQAEAELDDLKSMLADPATDKEMRELAETDLEDVEGRIETLGEEMQILLLPKDEADDKNAILEIRAGTGGDEAALFAGDLFRMYERYAAEKGWRVEVVSASEGEAGGYKEIIATVSGRGVFSRLKFESGVHRVQRVPATEAQGRIHTSAATVAVLPEAEDIDVDIKPDDIRIDTMRASGAGGQHVNTTDSAVRITHIPTGIVVLQAEKSQHQNRARAMQILRARLFDMQRMKAADERSEARRLQVGTGDRSERIRTYNFPQGRLTDHRINLTLYKLDRVIEGDLDEVIDALISDHQAKLLAETGADG</sequence>
<evidence type="ECO:0000256" key="5">
    <source>
        <dbReference type="HAMAP-Rule" id="MF_00093"/>
    </source>
</evidence>
<comment type="subcellular location">
    <subcellularLocation>
        <location evidence="5">Cytoplasm</location>
    </subcellularLocation>
</comment>
<dbReference type="Proteomes" id="UP000777661">
    <property type="component" value="Unassembled WGS sequence"/>
</dbReference>
<evidence type="ECO:0000256" key="1">
    <source>
        <dbReference type="ARBA" id="ARBA00002986"/>
    </source>
</evidence>
<accession>A0ABS7R4L5</accession>
<dbReference type="Gene3D" id="3.30.70.1660">
    <property type="match status" value="2"/>
</dbReference>
<evidence type="ECO:0000313" key="10">
    <source>
        <dbReference type="Proteomes" id="UP000777661"/>
    </source>
</evidence>
<dbReference type="SUPFAM" id="SSF75620">
    <property type="entry name" value="Release factor"/>
    <property type="match status" value="1"/>
</dbReference>
<name>A0ABS7R4L5_9HYPH</name>
<organism evidence="9 10">
    <name type="scientific">Nitratireductor rhodophyticola</name>
    <dbReference type="NCBI Taxonomy" id="2854036"/>
    <lineage>
        <taxon>Bacteria</taxon>
        <taxon>Pseudomonadati</taxon>
        <taxon>Pseudomonadota</taxon>
        <taxon>Alphaproteobacteria</taxon>
        <taxon>Hyphomicrobiales</taxon>
        <taxon>Phyllobacteriaceae</taxon>
        <taxon>Nitratireductor</taxon>
    </lineage>
</organism>
<evidence type="ECO:0000256" key="4">
    <source>
        <dbReference type="ARBA" id="ARBA00022917"/>
    </source>
</evidence>
<dbReference type="Pfam" id="PF03462">
    <property type="entry name" value="PCRF"/>
    <property type="match status" value="1"/>
</dbReference>
<evidence type="ECO:0000259" key="8">
    <source>
        <dbReference type="PROSITE" id="PS00745"/>
    </source>
</evidence>
<evidence type="ECO:0000313" key="9">
    <source>
        <dbReference type="EMBL" id="MBY8915870.1"/>
    </source>
</evidence>
<keyword evidence="10" id="KW-1185">Reference proteome</keyword>